<dbReference type="AlphaFoldDB" id="A0A7R9SV62"/>
<reference evidence="3" key="1">
    <citation type="submission" date="2021-01" db="EMBL/GenBank/DDBJ databases">
        <authorList>
            <person name="Corre E."/>
            <person name="Pelletier E."/>
            <person name="Niang G."/>
            <person name="Scheremetjew M."/>
            <person name="Finn R."/>
            <person name="Kale V."/>
            <person name="Holt S."/>
            <person name="Cochrane G."/>
            <person name="Meng A."/>
            <person name="Brown T."/>
            <person name="Cohen L."/>
        </authorList>
    </citation>
    <scope>NUCLEOTIDE SEQUENCE</scope>
    <source>
        <strain evidence="3">CCCM 670</strain>
    </source>
</reference>
<feature type="domain" description="EF-hand" evidence="2">
    <location>
        <begin position="25"/>
        <end position="60"/>
    </location>
</feature>
<dbReference type="SUPFAM" id="SSF47473">
    <property type="entry name" value="EF-hand"/>
    <property type="match status" value="1"/>
</dbReference>
<accession>A0A7R9SV62</accession>
<protein>
    <recommendedName>
        <fullName evidence="2">EF-hand domain-containing protein</fullName>
    </recommendedName>
</protein>
<dbReference type="InterPro" id="IPR011992">
    <property type="entry name" value="EF-hand-dom_pair"/>
</dbReference>
<keyword evidence="1" id="KW-0106">Calcium</keyword>
<evidence type="ECO:0000259" key="2">
    <source>
        <dbReference type="PROSITE" id="PS50222"/>
    </source>
</evidence>
<evidence type="ECO:0000313" key="3">
    <source>
        <dbReference type="EMBL" id="CAD8215723.1"/>
    </source>
</evidence>
<dbReference type="InterPro" id="IPR018247">
    <property type="entry name" value="EF_Hand_1_Ca_BS"/>
</dbReference>
<dbReference type="InterPro" id="IPR002048">
    <property type="entry name" value="EF_hand_dom"/>
</dbReference>
<dbReference type="Gene3D" id="1.10.238.10">
    <property type="entry name" value="EF-hand"/>
    <property type="match status" value="1"/>
</dbReference>
<dbReference type="SMART" id="SM00054">
    <property type="entry name" value="EFh"/>
    <property type="match status" value="1"/>
</dbReference>
<name>A0A7R9SV62_THOHE</name>
<gene>
    <name evidence="3" type="ORF">THEI0225_LOCUS125</name>
</gene>
<dbReference type="GO" id="GO:0005509">
    <property type="term" value="F:calcium ion binding"/>
    <property type="evidence" value="ECO:0007669"/>
    <property type="project" value="InterPro"/>
</dbReference>
<dbReference type="Pfam" id="PF00036">
    <property type="entry name" value="EF-hand_1"/>
    <property type="match status" value="1"/>
</dbReference>
<dbReference type="PROSITE" id="PS00018">
    <property type="entry name" value="EF_HAND_1"/>
    <property type="match status" value="1"/>
</dbReference>
<organism evidence="3">
    <name type="scientific">Thoracosphaera heimii</name>
    <name type="common">Dinoflagellate</name>
    <name type="synonym">Syracosphaera heimii</name>
    <dbReference type="NCBI Taxonomy" id="2923"/>
    <lineage>
        <taxon>Eukaryota</taxon>
        <taxon>Sar</taxon>
        <taxon>Alveolata</taxon>
        <taxon>Dinophyceae</taxon>
        <taxon>Thoracosphaerales</taxon>
        <taxon>Thoracosphaeraceae</taxon>
        <taxon>Thoracosphaera</taxon>
    </lineage>
</organism>
<evidence type="ECO:0000256" key="1">
    <source>
        <dbReference type="ARBA" id="ARBA00022837"/>
    </source>
</evidence>
<dbReference type="PROSITE" id="PS50222">
    <property type="entry name" value="EF_HAND_2"/>
    <property type="match status" value="1"/>
</dbReference>
<sequence length="112" mass="12376">MGAKHGKPADAKKMLAAIDMDSPDKADKKCDEMFAKFDKDKSGKLTGAEFDALLKEVVGYAKAEFATKFPEGSPYGDDMLNEWVKAWLDPDGNGCDKEEMKTGIKFIVNYND</sequence>
<proteinExistence type="predicted"/>
<dbReference type="EMBL" id="HBDU01000833">
    <property type="protein sequence ID" value="CAD8215723.1"/>
    <property type="molecule type" value="Transcribed_RNA"/>
</dbReference>